<gene>
    <name evidence="2" type="ORF">PtA15_8A642</name>
</gene>
<feature type="region of interest" description="Disordered" evidence="1">
    <location>
        <begin position="893"/>
        <end position="926"/>
    </location>
</feature>
<feature type="compositionally biased region" description="Polar residues" evidence="1">
    <location>
        <begin position="1003"/>
        <end position="1012"/>
    </location>
</feature>
<feature type="region of interest" description="Disordered" evidence="1">
    <location>
        <begin position="995"/>
        <end position="1018"/>
    </location>
</feature>
<feature type="region of interest" description="Disordered" evidence="1">
    <location>
        <begin position="427"/>
        <end position="615"/>
    </location>
</feature>
<dbReference type="GeneID" id="77812988"/>
<feature type="compositionally biased region" description="Low complexity" evidence="1">
    <location>
        <begin position="900"/>
        <end position="913"/>
    </location>
</feature>
<organism evidence="2 3">
    <name type="scientific">Puccinia triticina</name>
    <dbReference type="NCBI Taxonomy" id="208348"/>
    <lineage>
        <taxon>Eukaryota</taxon>
        <taxon>Fungi</taxon>
        <taxon>Dikarya</taxon>
        <taxon>Basidiomycota</taxon>
        <taxon>Pucciniomycotina</taxon>
        <taxon>Pucciniomycetes</taxon>
        <taxon>Pucciniales</taxon>
        <taxon>Pucciniaceae</taxon>
        <taxon>Puccinia</taxon>
    </lineage>
</organism>
<sequence length="1125" mass="122980">MCFAINQQSNKVKQHADALCLPAGFTIILVYTFLPSPSAPEALFNNLVEESVMTILHSKAIAVILVIVSCRSTLAASASNSPVADSVLVATKLADTPVGLDPIDSDITLKTGSLIPHNYPPTGVEKTRRPEISIPDALDMLTAGPNSQANSLDRLVSTRKGPRRNRKSGRINDCPPGRKSAYKPRVDSTKEVNEDIKGHEISRTGDSPIRGPANVEKKTFDHLGDVPALNSLSAPSTADRVPVADKSSSRALQDPAEPHQVKPSTQETENISSIAKVDPHSQGDNVEVGANGRVPQSPRDATKPALIYKSTSMPELASLVEIEPERKERPVLHLAPENAAPKVEAQLELSRDIKPLTASVEEPSPPSMAPEAIDSLHHAFPDSSTPKALNPYTGQHDTLTHPPVVATELSDHLLDRLKNLRVGIPRSPSFDFNDSAHPLVNMPMTQEAPSSTGSFDSAVDMPMDSPSRSPVARTEETDYSTHSPTSTGSNVSADDIDMNDPSRSPIARTKETDHSTHPPTSTDSNDSADDIAMNSPPWSPVARTEETDYSTHSPTSTGSNVSADDIDMNDPSRSPIARTKETDHSTHPPTSTDSNDSIDDIAMNSPPRSPVAPPKWIDHSIHSLVPSKLSKIFESDTESANTLMSNPNSPTKSSTSRGVFESKDDITEQNTPVSNPNSPQKSSPYRGVFESKDDITEQNSSRPNSPRLLGLNSPWLLGLNSPWNLRPNSPWFLKPDSPRLLETNLPWFLKPDSPGLLKPDAHRLLGPDSPTPLMKQSDHSTNQVVTTADVSNDQSQPPEKLSAEKKSDVGALMRSLSFNSDSDDEYYLPGLAGGPPILMSTGSVTSEDDSSKPKPKPSIPQVLTARRIVEWLEEAAQHDLTREDVPHNMISFNAPEMNPSLSSQKTQTEESSQMAETQHKTPETVPREQLGTAILSTKEPQPASLNQHEEVTSSTKKLGGVNRNSSPSLTDQNKLLPSYSDVIARIDKNEKSLEKVQEVLEKSPSNPTSPESFTPPLQVVEPGSLMRGYIRNEREILKMKKEDPPPLVQLPIFRVNPNPRPRKKKFRFAQLFDRKTQQQFARISQRLRSFAQRIYRILSQPNRVISKIYQFLKSPFPSTPANPPK</sequence>
<feature type="region of interest" description="Disordered" evidence="1">
    <location>
        <begin position="838"/>
        <end position="859"/>
    </location>
</feature>
<feature type="compositionally biased region" description="Basic and acidic residues" evidence="1">
    <location>
        <begin position="917"/>
        <end position="926"/>
    </location>
</feature>
<accession>A0ABY7CR36</accession>
<proteinExistence type="predicted"/>
<evidence type="ECO:0000313" key="3">
    <source>
        <dbReference type="Proteomes" id="UP001164743"/>
    </source>
</evidence>
<dbReference type="RefSeq" id="XP_053023291.1">
    <property type="nucleotide sequence ID" value="XM_053172093.1"/>
</dbReference>
<feature type="compositionally biased region" description="Basic and acidic residues" evidence="1">
    <location>
        <begin position="215"/>
        <end position="224"/>
    </location>
</feature>
<feature type="compositionally biased region" description="Polar residues" evidence="1">
    <location>
        <begin position="262"/>
        <end position="273"/>
    </location>
</feature>
<feature type="compositionally biased region" description="Polar residues" evidence="1">
    <location>
        <begin position="480"/>
        <end position="492"/>
    </location>
</feature>
<feature type="compositionally biased region" description="Basic residues" evidence="1">
    <location>
        <begin position="160"/>
        <end position="169"/>
    </location>
</feature>
<reference evidence="2" key="1">
    <citation type="submission" date="2022-10" db="EMBL/GenBank/DDBJ databases">
        <title>Puccinia triticina Genome sequencing and assembly.</title>
        <authorList>
            <person name="Li C."/>
        </authorList>
    </citation>
    <scope>NUCLEOTIDE SEQUENCE</scope>
    <source>
        <strain evidence="2">Pt15</strain>
    </source>
</reference>
<dbReference type="Proteomes" id="UP001164743">
    <property type="component" value="Chromosome 8A"/>
</dbReference>
<feature type="region of interest" description="Disordered" evidence="1">
    <location>
        <begin position="140"/>
        <end position="301"/>
    </location>
</feature>
<feature type="compositionally biased region" description="Polar residues" evidence="1">
    <location>
        <begin position="550"/>
        <end position="562"/>
    </location>
</feature>
<dbReference type="EMBL" id="CP110428">
    <property type="protein sequence ID" value="WAQ87736.1"/>
    <property type="molecule type" value="Genomic_DNA"/>
</dbReference>
<feature type="compositionally biased region" description="Polar residues" evidence="1">
    <location>
        <begin position="443"/>
        <end position="455"/>
    </location>
</feature>
<feature type="region of interest" description="Disordered" evidence="1">
    <location>
        <begin position="759"/>
        <end position="808"/>
    </location>
</feature>
<keyword evidence="3" id="KW-1185">Reference proteome</keyword>
<feature type="compositionally biased region" description="Polar residues" evidence="1">
    <location>
        <begin position="668"/>
        <end position="683"/>
    </location>
</feature>
<feature type="region of interest" description="Disordered" evidence="1">
    <location>
        <begin position="638"/>
        <end position="687"/>
    </location>
</feature>
<feature type="compositionally biased region" description="Low complexity" evidence="1">
    <location>
        <begin position="645"/>
        <end position="656"/>
    </location>
</feature>
<feature type="compositionally biased region" description="Basic and acidic residues" evidence="1">
    <location>
        <begin position="184"/>
        <end position="203"/>
    </location>
</feature>
<evidence type="ECO:0000313" key="2">
    <source>
        <dbReference type="EMBL" id="WAQ87736.1"/>
    </source>
</evidence>
<evidence type="ECO:0000256" key="1">
    <source>
        <dbReference type="SAM" id="MobiDB-lite"/>
    </source>
</evidence>
<name>A0ABY7CR36_9BASI</name>
<feature type="compositionally biased region" description="Polar residues" evidence="1">
    <location>
        <begin position="779"/>
        <end position="797"/>
    </location>
</feature>
<protein>
    <submittedName>
        <fullName evidence="2">Uncharacterized protein</fullName>
    </submittedName>
</protein>
<feature type="region of interest" description="Disordered" evidence="1">
    <location>
        <begin position="938"/>
        <end position="974"/>
    </location>
</feature>